<accession>A0A015J4W7</accession>
<evidence type="ECO:0000313" key="2">
    <source>
        <dbReference type="Proteomes" id="UP000022910"/>
    </source>
</evidence>
<proteinExistence type="predicted"/>
<sequence length="102" mass="11942">MDNMSEWFINQDLAQFRENALRWRHCNSNAARNYFVKTTGFLSIDLMHCLFLGIAKWIVKWIWVDENILKPETLKEIQKKMNQFQVSADIGKIPGKAPNDLG</sequence>
<comment type="caution">
    <text evidence="1">The sequence shown here is derived from an EMBL/GenBank/DDBJ whole genome shotgun (WGS) entry which is preliminary data.</text>
</comment>
<name>A0A015J4W7_RHIIW</name>
<dbReference type="Proteomes" id="UP000022910">
    <property type="component" value="Unassembled WGS sequence"/>
</dbReference>
<gene>
    <name evidence="1" type="ORF">RirG_141650</name>
</gene>
<keyword evidence="2" id="KW-1185">Reference proteome</keyword>
<reference evidence="1 2" key="1">
    <citation type="submission" date="2014-02" db="EMBL/GenBank/DDBJ databases">
        <title>Single nucleus genome sequencing reveals high similarity among nuclei of an endomycorrhizal fungus.</title>
        <authorList>
            <person name="Lin K."/>
            <person name="Geurts R."/>
            <person name="Zhang Z."/>
            <person name="Limpens E."/>
            <person name="Saunders D.G."/>
            <person name="Mu D."/>
            <person name="Pang E."/>
            <person name="Cao H."/>
            <person name="Cha H."/>
            <person name="Lin T."/>
            <person name="Zhou Q."/>
            <person name="Shang Y."/>
            <person name="Li Y."/>
            <person name="Ivanov S."/>
            <person name="Sharma T."/>
            <person name="Velzen R.V."/>
            <person name="Ruijter N.D."/>
            <person name="Aanen D.K."/>
            <person name="Win J."/>
            <person name="Kamoun S."/>
            <person name="Bisseling T."/>
            <person name="Huang S."/>
        </authorList>
    </citation>
    <scope>NUCLEOTIDE SEQUENCE [LARGE SCALE GENOMIC DNA]</scope>
    <source>
        <strain evidence="2">DAOM197198w</strain>
    </source>
</reference>
<protein>
    <submittedName>
        <fullName evidence="1">Uncharacterized protein</fullName>
    </submittedName>
</protein>
<dbReference type="AlphaFoldDB" id="A0A015J4W7"/>
<dbReference type="HOGENOM" id="CLU_136561_0_0_1"/>
<dbReference type="EMBL" id="JEMT01023057">
    <property type="protein sequence ID" value="EXX64552.1"/>
    <property type="molecule type" value="Genomic_DNA"/>
</dbReference>
<organism evidence="1 2">
    <name type="scientific">Rhizophagus irregularis (strain DAOM 197198w)</name>
    <name type="common">Glomus intraradices</name>
    <dbReference type="NCBI Taxonomy" id="1432141"/>
    <lineage>
        <taxon>Eukaryota</taxon>
        <taxon>Fungi</taxon>
        <taxon>Fungi incertae sedis</taxon>
        <taxon>Mucoromycota</taxon>
        <taxon>Glomeromycotina</taxon>
        <taxon>Glomeromycetes</taxon>
        <taxon>Glomerales</taxon>
        <taxon>Glomeraceae</taxon>
        <taxon>Rhizophagus</taxon>
    </lineage>
</organism>
<evidence type="ECO:0000313" key="1">
    <source>
        <dbReference type="EMBL" id="EXX64552.1"/>
    </source>
</evidence>